<dbReference type="PaxDb" id="3635-A0A1U8JWB7"/>
<keyword evidence="6" id="KW-0677">Repeat</keyword>
<evidence type="ECO:0000259" key="14">
    <source>
        <dbReference type="PROSITE" id="PS51847"/>
    </source>
</evidence>
<keyword evidence="11" id="KW-0472">Membrane</keyword>
<dbReference type="PROSITE" id="PS50004">
    <property type="entry name" value="C2"/>
    <property type="match status" value="2"/>
</dbReference>
<dbReference type="PANTHER" id="PTHR10774">
    <property type="entry name" value="EXTENDED SYNAPTOTAGMIN-RELATED"/>
    <property type="match status" value="1"/>
</dbReference>
<dbReference type="OMA" id="HICLNEL"/>
<dbReference type="SMR" id="A0A1U8JWB7"/>
<dbReference type="GO" id="GO:0005783">
    <property type="term" value="C:endoplasmic reticulum"/>
    <property type="evidence" value="ECO:0000318"/>
    <property type="project" value="GO_Central"/>
</dbReference>
<evidence type="ECO:0000256" key="11">
    <source>
        <dbReference type="ARBA" id="ARBA00023136"/>
    </source>
</evidence>
<dbReference type="PROSITE" id="PS51847">
    <property type="entry name" value="SMP"/>
    <property type="match status" value="1"/>
</dbReference>
<feature type="domain" description="SMP-LTD" evidence="14">
    <location>
        <begin position="67"/>
        <end position="249"/>
    </location>
</feature>
<organism evidence="15 17">
    <name type="scientific">Gossypium hirsutum</name>
    <name type="common">Upland cotton</name>
    <name type="synonym">Gossypium mexicanum</name>
    <dbReference type="NCBI Taxonomy" id="3635"/>
    <lineage>
        <taxon>Eukaryota</taxon>
        <taxon>Viridiplantae</taxon>
        <taxon>Streptophyta</taxon>
        <taxon>Embryophyta</taxon>
        <taxon>Tracheophyta</taxon>
        <taxon>Spermatophyta</taxon>
        <taxon>Magnoliopsida</taxon>
        <taxon>eudicotyledons</taxon>
        <taxon>Gunneridae</taxon>
        <taxon>Pentapetalae</taxon>
        <taxon>rosids</taxon>
        <taxon>malvids</taxon>
        <taxon>Malvales</taxon>
        <taxon>Malvaceae</taxon>
        <taxon>Malvoideae</taxon>
        <taxon>Gossypium</taxon>
    </lineage>
</organism>
<evidence type="ECO:0000256" key="6">
    <source>
        <dbReference type="ARBA" id="ARBA00022737"/>
    </source>
</evidence>
<evidence type="ECO:0000256" key="4">
    <source>
        <dbReference type="ARBA" id="ARBA00022692"/>
    </source>
</evidence>
<dbReference type="CDD" id="cd21677">
    <property type="entry name" value="SMP_SYT"/>
    <property type="match status" value="1"/>
</dbReference>
<dbReference type="STRING" id="3635.A0A1U8JWB7"/>
<dbReference type="Proteomes" id="UP000818029">
    <property type="component" value="Chromosome A08"/>
</dbReference>
<dbReference type="SMART" id="SM00239">
    <property type="entry name" value="C2"/>
    <property type="match status" value="2"/>
</dbReference>
<dbReference type="RefSeq" id="XP_016694526.1">
    <property type="nucleotide sequence ID" value="XM_016839037.1"/>
</dbReference>
<protein>
    <submittedName>
        <fullName evidence="16 17">Synaptotagmin-5-like</fullName>
    </submittedName>
</protein>
<evidence type="ECO:0000256" key="12">
    <source>
        <dbReference type="ARBA" id="ARBA00058920"/>
    </source>
</evidence>
<dbReference type="Gene3D" id="2.60.40.150">
    <property type="entry name" value="C2 domain"/>
    <property type="match status" value="2"/>
</dbReference>
<keyword evidence="9" id="KW-0445">Lipid transport</keyword>
<dbReference type="InterPro" id="IPR000008">
    <property type="entry name" value="C2_dom"/>
</dbReference>
<accession>A0A1U8JWB7</accession>
<feature type="domain" description="C2" evidence="13">
    <location>
        <begin position="424"/>
        <end position="541"/>
    </location>
</feature>
<dbReference type="CDD" id="cd00030">
    <property type="entry name" value="C2"/>
    <property type="match status" value="2"/>
</dbReference>
<evidence type="ECO:0000256" key="1">
    <source>
        <dbReference type="ARBA" id="ARBA00004167"/>
    </source>
</evidence>
<keyword evidence="15" id="KW-1185">Reference proteome</keyword>
<evidence type="ECO:0000313" key="17">
    <source>
        <dbReference type="RefSeq" id="XP_016694572.1"/>
    </source>
</evidence>
<dbReference type="GeneID" id="107911131"/>
<comment type="similarity">
    <text evidence="2">Belongs to the synaptotagmin family.</text>
</comment>
<dbReference type="GO" id="GO:0016020">
    <property type="term" value="C:membrane"/>
    <property type="evidence" value="ECO:0007669"/>
    <property type="project" value="UniProtKB-SubCell"/>
</dbReference>
<dbReference type="OrthoDB" id="67700at2759"/>
<dbReference type="PRINTS" id="PR00360">
    <property type="entry name" value="C2DOMAIN"/>
</dbReference>
<name>A0A1U8JWB7_GOSHI</name>
<keyword evidence="4" id="KW-0812">Transmembrane</keyword>
<evidence type="ECO:0000256" key="2">
    <source>
        <dbReference type="ARBA" id="ARBA00006996"/>
    </source>
</evidence>
<dbReference type="InterPro" id="IPR031468">
    <property type="entry name" value="SMP_LBD"/>
</dbReference>
<keyword evidence="10" id="KW-0446">Lipid-binding</keyword>
<evidence type="ECO:0000256" key="3">
    <source>
        <dbReference type="ARBA" id="ARBA00022448"/>
    </source>
</evidence>
<evidence type="ECO:0000313" key="15">
    <source>
        <dbReference type="Proteomes" id="UP000818029"/>
    </source>
</evidence>
<comment type="function">
    <text evidence="12">May be involved in membrane trafficking.</text>
</comment>
<dbReference type="AlphaFoldDB" id="A0A1U8JWB7"/>
<gene>
    <name evidence="16 17" type="primary">LOC107911131</name>
</gene>
<evidence type="ECO:0000259" key="13">
    <source>
        <dbReference type="PROSITE" id="PS50004"/>
    </source>
</evidence>
<dbReference type="Pfam" id="PF17047">
    <property type="entry name" value="SMP_LBD"/>
    <property type="match status" value="1"/>
</dbReference>
<keyword evidence="7" id="KW-0106">Calcium</keyword>
<dbReference type="FunFam" id="2.60.40.150:FF:000135">
    <property type="entry name" value="Plant synaptotagmin"/>
    <property type="match status" value="1"/>
</dbReference>
<dbReference type="SUPFAM" id="SSF49562">
    <property type="entry name" value="C2 domain (Calcium/lipid-binding domain, CaLB)"/>
    <property type="match status" value="2"/>
</dbReference>
<keyword evidence="5" id="KW-0479">Metal-binding</keyword>
<dbReference type="GO" id="GO:0008289">
    <property type="term" value="F:lipid binding"/>
    <property type="evidence" value="ECO:0007669"/>
    <property type="project" value="UniProtKB-KW"/>
</dbReference>
<evidence type="ECO:0000256" key="10">
    <source>
        <dbReference type="ARBA" id="ARBA00023121"/>
    </source>
</evidence>
<proteinExistence type="inferred from homology"/>
<dbReference type="InterPro" id="IPR039010">
    <property type="entry name" value="Synaptotagmin_SMP"/>
</dbReference>
<dbReference type="PANTHER" id="PTHR10774:SF149">
    <property type="entry name" value="SYNAPTOTAGMIN-5"/>
    <property type="match status" value="1"/>
</dbReference>
<evidence type="ECO:0000256" key="5">
    <source>
        <dbReference type="ARBA" id="ARBA00022723"/>
    </source>
</evidence>
<keyword evidence="8" id="KW-1133">Transmembrane helix</keyword>
<evidence type="ECO:0000256" key="7">
    <source>
        <dbReference type="ARBA" id="ARBA00022837"/>
    </source>
</evidence>
<dbReference type="GO" id="GO:0006869">
    <property type="term" value="P:lipid transport"/>
    <property type="evidence" value="ECO:0007669"/>
    <property type="project" value="UniProtKB-KW"/>
</dbReference>
<feature type="domain" description="C2" evidence="13">
    <location>
        <begin position="243"/>
        <end position="364"/>
    </location>
</feature>
<dbReference type="RefSeq" id="XP_016694572.1">
    <property type="nucleotide sequence ID" value="XM_016839083.1"/>
</dbReference>
<evidence type="ECO:0000256" key="8">
    <source>
        <dbReference type="ARBA" id="ARBA00022989"/>
    </source>
</evidence>
<keyword evidence="3" id="KW-0813">Transport</keyword>
<dbReference type="Pfam" id="PF00168">
    <property type="entry name" value="C2"/>
    <property type="match status" value="2"/>
</dbReference>
<evidence type="ECO:0000313" key="16">
    <source>
        <dbReference type="RefSeq" id="XP_016694526.1"/>
    </source>
</evidence>
<evidence type="ECO:0000256" key="9">
    <source>
        <dbReference type="ARBA" id="ARBA00023055"/>
    </source>
</evidence>
<dbReference type="FunFam" id="2.60.40.150:FF:000100">
    <property type="entry name" value="Extended synaptotagmin-2"/>
    <property type="match status" value="1"/>
</dbReference>
<comment type="subcellular location">
    <subcellularLocation>
        <location evidence="1">Membrane</location>
        <topology evidence="1">Single-pass membrane protein</topology>
    </subcellularLocation>
</comment>
<dbReference type="InterPro" id="IPR035892">
    <property type="entry name" value="C2_domain_sf"/>
</dbReference>
<reference evidence="15" key="1">
    <citation type="journal article" date="2020" name="Nat. Genet.">
        <title>Genomic diversifications of five Gossypium allopolyploid species and their impact on cotton improvement.</title>
        <authorList>
            <person name="Chen Z.J."/>
            <person name="Sreedasyam A."/>
            <person name="Ando A."/>
            <person name="Song Q."/>
            <person name="De Santiago L.M."/>
            <person name="Hulse-Kemp A.M."/>
            <person name="Ding M."/>
            <person name="Ye W."/>
            <person name="Kirkbride R.C."/>
            <person name="Jenkins J."/>
            <person name="Plott C."/>
            <person name="Lovell J."/>
            <person name="Lin Y.M."/>
            <person name="Vaughn R."/>
            <person name="Liu B."/>
            <person name="Simpson S."/>
            <person name="Scheffler B.E."/>
            <person name="Wen L."/>
            <person name="Saski C.A."/>
            <person name="Grover C.E."/>
            <person name="Hu G."/>
            <person name="Conover J.L."/>
            <person name="Carlson J.W."/>
            <person name="Shu S."/>
            <person name="Boston L.B."/>
            <person name="Williams M."/>
            <person name="Peterson D.G."/>
            <person name="McGee K."/>
            <person name="Jones D.C."/>
            <person name="Wendel J.F."/>
            <person name="Stelly D.M."/>
            <person name="Grimwood J."/>
            <person name="Schmutz J."/>
        </authorList>
    </citation>
    <scope>NUCLEOTIDE SEQUENCE [LARGE SCALE GENOMIC DNA]</scope>
    <source>
        <strain evidence="15">cv. TM-1</strain>
    </source>
</reference>
<dbReference type="InterPro" id="IPR045050">
    <property type="entry name" value="Synaptotagmin_plant"/>
</dbReference>
<sequence length="566" mass="63869">MGFFVGLLFGLFAGLAIVVLFVRSENSRSNLRTKLATTVAAFARMTVEDSRKILPAEFYPSWVVFSQRQKLTWLNQHLTKIWPYVDEAASDLIKASVEPVLEQYRPVILSSLKFSKFTLGAVAPQFTGVSILEDGADSVIMELEMQWDANSNIVLAIKTYLGVSLPVQVKDIGFTGVFRLIFKPLVNEFPCFGAVCYSLRKKKKLDFTLKVIGGDISTIPGLADAIESTIRDAIEDSIMWPVRKIIPILPGDYSDLELKPVGMLEVKLIQARDLTNKDIIGKSDPYAVLFVRPLPDRTKKSKIINNDLNPIWNEHYEFIIEDATTQHLVVRIYDDEGVQASEFIGCAQVLLSELEPGKVKDVWLNLVKDLEIQRDSKYRGQVHLELLYCPFGMENSFTNPCSSDFSMTSLERVLKNGANGTDDIENEKAVTHKKREIIIRGVLSVTVITAEDLPIVDLMGKADPYVVLTMKKSELKNKTRVVNDSLNPVWNQTFDFVVEDGLHDMLILEVWDHDTFGKDYMGRCILTLTRVILEGEYKDCMPLEGAKSGKLNINLKWMPQPIFRDS</sequence>
<dbReference type="KEGG" id="ghi:107911131"/>
<dbReference type="GO" id="GO:0046872">
    <property type="term" value="F:metal ion binding"/>
    <property type="evidence" value="ECO:0007669"/>
    <property type="project" value="UniProtKB-KW"/>
</dbReference>
<reference evidence="16 17" key="2">
    <citation type="submission" date="2025-04" db="UniProtKB">
        <authorList>
            <consortium name="RefSeq"/>
        </authorList>
    </citation>
    <scope>IDENTIFICATION</scope>
    <source>
        <tissue evidence="16 17">Leaf</tissue>
    </source>
</reference>